<protein>
    <submittedName>
        <fullName evidence="1">Uncharacterized protein</fullName>
    </submittedName>
</protein>
<reference evidence="1 2" key="1">
    <citation type="journal article" date="2022" name="Nat. Plants">
        <title>Genomes of leafy and leafless Platanthera orchids illuminate the evolution of mycoheterotrophy.</title>
        <authorList>
            <person name="Li M.H."/>
            <person name="Liu K.W."/>
            <person name="Li Z."/>
            <person name="Lu H.C."/>
            <person name="Ye Q.L."/>
            <person name="Zhang D."/>
            <person name="Wang J.Y."/>
            <person name="Li Y.F."/>
            <person name="Zhong Z.M."/>
            <person name="Liu X."/>
            <person name="Yu X."/>
            <person name="Liu D.K."/>
            <person name="Tu X.D."/>
            <person name="Liu B."/>
            <person name="Hao Y."/>
            <person name="Liao X.Y."/>
            <person name="Jiang Y.T."/>
            <person name="Sun W.H."/>
            <person name="Chen J."/>
            <person name="Chen Y.Q."/>
            <person name="Ai Y."/>
            <person name="Zhai J.W."/>
            <person name="Wu S.S."/>
            <person name="Zhou Z."/>
            <person name="Hsiao Y.Y."/>
            <person name="Wu W.L."/>
            <person name="Chen Y.Y."/>
            <person name="Lin Y.F."/>
            <person name="Hsu J.L."/>
            <person name="Li C.Y."/>
            <person name="Wang Z.W."/>
            <person name="Zhao X."/>
            <person name="Zhong W.Y."/>
            <person name="Ma X.K."/>
            <person name="Ma L."/>
            <person name="Huang J."/>
            <person name="Chen G.Z."/>
            <person name="Huang M.Z."/>
            <person name="Huang L."/>
            <person name="Peng D.H."/>
            <person name="Luo Y.B."/>
            <person name="Zou S.Q."/>
            <person name="Chen S.P."/>
            <person name="Lan S."/>
            <person name="Tsai W.C."/>
            <person name="Van de Peer Y."/>
            <person name="Liu Z.J."/>
        </authorList>
    </citation>
    <scope>NUCLEOTIDE SEQUENCE [LARGE SCALE GENOMIC DNA]</scope>
    <source>
        <strain evidence="1">Lor287</strain>
    </source>
</reference>
<organism evidence="1 2">
    <name type="scientific">Platanthera zijinensis</name>
    <dbReference type="NCBI Taxonomy" id="2320716"/>
    <lineage>
        <taxon>Eukaryota</taxon>
        <taxon>Viridiplantae</taxon>
        <taxon>Streptophyta</taxon>
        <taxon>Embryophyta</taxon>
        <taxon>Tracheophyta</taxon>
        <taxon>Spermatophyta</taxon>
        <taxon>Magnoliopsida</taxon>
        <taxon>Liliopsida</taxon>
        <taxon>Asparagales</taxon>
        <taxon>Orchidaceae</taxon>
        <taxon>Orchidoideae</taxon>
        <taxon>Orchideae</taxon>
        <taxon>Orchidinae</taxon>
        <taxon>Platanthera</taxon>
    </lineage>
</organism>
<dbReference type="Proteomes" id="UP001418222">
    <property type="component" value="Unassembled WGS sequence"/>
</dbReference>
<dbReference type="AlphaFoldDB" id="A0AAP0B9Z9"/>
<accession>A0AAP0B9Z9</accession>
<sequence length="108" mass="11917">MLMTKCSPQPEPSPTWCSKPFFGTTYPSPSMQPTTWSSSCPCRAHHAALKTTRHLAWLSMHFPMDGRAPSSPPSSFIPNTSSLSPSLSCSLKLILPPSLFYIFIFTPL</sequence>
<dbReference type="EMBL" id="JBBWWQ010000013">
    <property type="protein sequence ID" value="KAK8933890.1"/>
    <property type="molecule type" value="Genomic_DNA"/>
</dbReference>
<keyword evidence="2" id="KW-1185">Reference proteome</keyword>
<gene>
    <name evidence="1" type="ORF">KSP39_PZI015963</name>
</gene>
<evidence type="ECO:0000313" key="2">
    <source>
        <dbReference type="Proteomes" id="UP001418222"/>
    </source>
</evidence>
<name>A0AAP0B9Z9_9ASPA</name>
<evidence type="ECO:0000313" key="1">
    <source>
        <dbReference type="EMBL" id="KAK8933890.1"/>
    </source>
</evidence>
<proteinExistence type="predicted"/>
<comment type="caution">
    <text evidence="1">The sequence shown here is derived from an EMBL/GenBank/DDBJ whole genome shotgun (WGS) entry which is preliminary data.</text>
</comment>